<dbReference type="EMBL" id="CAJPEV010000369">
    <property type="protein sequence ID" value="CAG0884554.1"/>
    <property type="molecule type" value="Genomic_DNA"/>
</dbReference>
<keyword evidence="1" id="KW-0472">Membrane</keyword>
<dbReference type="GO" id="GO:0005737">
    <property type="term" value="C:cytoplasm"/>
    <property type="evidence" value="ECO:0007669"/>
    <property type="project" value="TreeGrafter"/>
</dbReference>
<dbReference type="InterPro" id="IPR001810">
    <property type="entry name" value="F-box_dom"/>
</dbReference>
<evidence type="ECO:0000256" key="1">
    <source>
        <dbReference type="SAM" id="Phobius"/>
    </source>
</evidence>
<dbReference type="SUPFAM" id="SSF49785">
    <property type="entry name" value="Galactose-binding domain-like"/>
    <property type="match status" value="1"/>
</dbReference>
<dbReference type="FunFam" id="2.60.120.260:FF:000012">
    <property type="entry name" value="F-box only protein 2"/>
    <property type="match status" value="1"/>
</dbReference>
<protein>
    <recommendedName>
        <fullName evidence="2">FBA domain-containing protein</fullName>
    </recommendedName>
</protein>
<accession>A0A7R8X9I2</accession>
<dbReference type="OrthoDB" id="1107553at2759"/>
<dbReference type="Proteomes" id="UP000677054">
    <property type="component" value="Unassembled WGS sequence"/>
</dbReference>
<feature type="domain" description="FBA" evidence="2">
    <location>
        <begin position="96"/>
        <end position="284"/>
    </location>
</feature>
<dbReference type="GO" id="GO:0019005">
    <property type="term" value="C:SCF ubiquitin ligase complex"/>
    <property type="evidence" value="ECO:0007669"/>
    <property type="project" value="TreeGrafter"/>
</dbReference>
<evidence type="ECO:0000259" key="2">
    <source>
        <dbReference type="PROSITE" id="PS51114"/>
    </source>
</evidence>
<evidence type="ECO:0000313" key="3">
    <source>
        <dbReference type="EMBL" id="CAD7243117.1"/>
    </source>
</evidence>
<reference evidence="3" key="1">
    <citation type="submission" date="2020-11" db="EMBL/GenBank/DDBJ databases">
        <authorList>
            <person name="Tran Van P."/>
        </authorList>
    </citation>
    <scope>NUCLEOTIDE SEQUENCE</scope>
</reference>
<proteinExistence type="predicted"/>
<dbReference type="SMART" id="SM01198">
    <property type="entry name" value="FBA"/>
    <property type="match status" value="1"/>
</dbReference>
<dbReference type="EMBL" id="LR899886">
    <property type="protein sequence ID" value="CAD7243117.1"/>
    <property type="molecule type" value="Genomic_DNA"/>
</dbReference>
<name>A0A7R8X9I2_9CRUS</name>
<dbReference type="Pfam" id="PF04300">
    <property type="entry name" value="FBA"/>
    <property type="match status" value="1"/>
</dbReference>
<gene>
    <name evidence="3" type="ORF">DSTB1V02_LOCUS3051</name>
</gene>
<dbReference type="PANTHER" id="PTHR12125:SF5">
    <property type="entry name" value="F-BOX DOMAIN-CONTAINING PROTEIN"/>
    <property type="match status" value="1"/>
</dbReference>
<keyword evidence="4" id="KW-1185">Reference proteome</keyword>
<dbReference type="GO" id="GO:0031146">
    <property type="term" value="P:SCF-dependent proteasomal ubiquitin-dependent protein catabolic process"/>
    <property type="evidence" value="ECO:0007669"/>
    <property type="project" value="TreeGrafter"/>
</dbReference>
<dbReference type="GO" id="GO:0061630">
    <property type="term" value="F:ubiquitin protein ligase activity"/>
    <property type="evidence" value="ECO:0007669"/>
    <property type="project" value="TreeGrafter"/>
</dbReference>
<dbReference type="GO" id="GO:0036503">
    <property type="term" value="P:ERAD pathway"/>
    <property type="evidence" value="ECO:0007669"/>
    <property type="project" value="TreeGrafter"/>
</dbReference>
<keyword evidence="1" id="KW-1133">Transmembrane helix</keyword>
<dbReference type="PANTHER" id="PTHR12125">
    <property type="entry name" value="F-BOX ONLY PROTEIN 6-LIKE PROTEIN"/>
    <property type="match status" value="1"/>
</dbReference>
<dbReference type="PROSITE" id="PS51114">
    <property type="entry name" value="FBA"/>
    <property type="match status" value="1"/>
</dbReference>
<sequence length="296" mass="33561">MNMGSKPTKEQEEDEEKRRNGLCFGQCLVSPEILAVVFSFLGARDLAFTCSRVCRAWRNIVYDPYTWILALKRKGFSIVALSDDPGLWTLNDLFQFHLKDPFSRKNLLKNPSGHSGGELAAAAVREGWTIPNNMNHWIVEDPPAGSDSVPAIVGASSCFVTSYFLSSKSQCVNLYSEGFSPSFLDRIQPPILVADWYAARFDCGCEYKLEVELRSEANAVIDRFDFHWREEQWLGKQWHHIHHVFQDYGKGVKYVNFVHHGKDTQFWAGHYGVKIAGSLVKVLIPGNLECIYCQSS</sequence>
<dbReference type="InterPro" id="IPR008979">
    <property type="entry name" value="Galactose-bd-like_sf"/>
</dbReference>
<dbReference type="InterPro" id="IPR039752">
    <property type="entry name" value="F-box_only"/>
</dbReference>
<evidence type="ECO:0000313" key="4">
    <source>
        <dbReference type="Proteomes" id="UP000677054"/>
    </source>
</evidence>
<dbReference type="SUPFAM" id="SSF81383">
    <property type="entry name" value="F-box domain"/>
    <property type="match status" value="1"/>
</dbReference>
<keyword evidence="1" id="KW-0812">Transmembrane</keyword>
<dbReference type="Gene3D" id="1.20.1280.50">
    <property type="match status" value="1"/>
</dbReference>
<dbReference type="InterPro" id="IPR007397">
    <property type="entry name" value="F-box-assoc_dom"/>
</dbReference>
<dbReference type="Pfam" id="PF12937">
    <property type="entry name" value="F-box-like"/>
    <property type="match status" value="1"/>
</dbReference>
<dbReference type="GO" id="GO:0006516">
    <property type="term" value="P:glycoprotein catabolic process"/>
    <property type="evidence" value="ECO:0007669"/>
    <property type="project" value="TreeGrafter"/>
</dbReference>
<organism evidence="3">
    <name type="scientific">Darwinula stevensoni</name>
    <dbReference type="NCBI Taxonomy" id="69355"/>
    <lineage>
        <taxon>Eukaryota</taxon>
        <taxon>Metazoa</taxon>
        <taxon>Ecdysozoa</taxon>
        <taxon>Arthropoda</taxon>
        <taxon>Crustacea</taxon>
        <taxon>Oligostraca</taxon>
        <taxon>Ostracoda</taxon>
        <taxon>Podocopa</taxon>
        <taxon>Podocopida</taxon>
        <taxon>Darwinulocopina</taxon>
        <taxon>Darwinuloidea</taxon>
        <taxon>Darwinulidae</taxon>
        <taxon>Darwinula</taxon>
    </lineage>
</organism>
<feature type="transmembrane region" description="Helical" evidence="1">
    <location>
        <begin position="21"/>
        <end position="43"/>
    </location>
</feature>
<dbReference type="InterPro" id="IPR036047">
    <property type="entry name" value="F-box-like_dom_sf"/>
</dbReference>
<dbReference type="AlphaFoldDB" id="A0A7R8X9I2"/>
<dbReference type="Gene3D" id="2.60.120.260">
    <property type="entry name" value="Galactose-binding domain-like"/>
    <property type="match status" value="1"/>
</dbReference>